<keyword evidence="1" id="KW-0732">Signal</keyword>
<reference evidence="2 3" key="1">
    <citation type="submission" date="2016-11" db="EMBL/GenBank/DDBJ databases">
        <authorList>
            <consortium name="Pathogen Informatics"/>
        </authorList>
    </citation>
    <scope>NUCLEOTIDE SEQUENCE [LARGE SCALE GENOMIC DNA]</scope>
    <source>
        <strain evidence="2 3">911</strain>
    </source>
</reference>
<dbReference type="PROSITE" id="PS51257">
    <property type="entry name" value="PROKAR_LIPOPROTEIN"/>
    <property type="match status" value="1"/>
</dbReference>
<protein>
    <recommendedName>
        <fullName evidence="4">Lipoprotein</fullName>
    </recommendedName>
</protein>
<dbReference type="EMBL" id="FVGW01000004">
    <property type="protein sequence ID" value="SKM02947.1"/>
    <property type="molecule type" value="Genomic_DNA"/>
</dbReference>
<feature type="signal peptide" evidence="1">
    <location>
        <begin position="1"/>
        <end position="22"/>
    </location>
</feature>
<gene>
    <name evidence="2" type="ORF">SAMEA2259716_02342</name>
</gene>
<dbReference type="RefSeq" id="WP_079626478.1">
    <property type="nucleotide sequence ID" value="NZ_FVGW01000004.1"/>
</dbReference>
<dbReference type="Proteomes" id="UP000190074">
    <property type="component" value="Unassembled WGS sequence"/>
</dbReference>
<sequence length="116" mass="12642">MWRTAAITAICAALGISASACATSNQEWHRDCTVLSKDTLYDTSGSNGHTSTTRKNRLSTSCGAFSVDDAWEVGSFNSWDLWARLEQGKVYDLKTGGYRNGFMGMLPVVLEIKGPK</sequence>
<accession>A0A1T8M7B8</accession>
<evidence type="ECO:0000313" key="2">
    <source>
        <dbReference type="EMBL" id="SKM02947.1"/>
    </source>
</evidence>
<organism evidence="2 3">
    <name type="scientific">Mycobacteroides abscessus subsp. massiliense</name>
    <dbReference type="NCBI Taxonomy" id="1962118"/>
    <lineage>
        <taxon>Bacteria</taxon>
        <taxon>Bacillati</taxon>
        <taxon>Actinomycetota</taxon>
        <taxon>Actinomycetes</taxon>
        <taxon>Mycobacteriales</taxon>
        <taxon>Mycobacteriaceae</taxon>
        <taxon>Mycobacteroides</taxon>
        <taxon>Mycobacteroides abscessus</taxon>
    </lineage>
</organism>
<evidence type="ECO:0000313" key="3">
    <source>
        <dbReference type="Proteomes" id="UP000190074"/>
    </source>
</evidence>
<evidence type="ECO:0008006" key="4">
    <source>
        <dbReference type="Google" id="ProtNLM"/>
    </source>
</evidence>
<name>A0A1T8M7B8_9MYCO</name>
<evidence type="ECO:0000256" key="1">
    <source>
        <dbReference type="SAM" id="SignalP"/>
    </source>
</evidence>
<dbReference type="AlphaFoldDB" id="A0A1T8M7B8"/>
<feature type="chain" id="PRO_5012640154" description="Lipoprotein" evidence="1">
    <location>
        <begin position="23"/>
        <end position="116"/>
    </location>
</feature>
<proteinExistence type="predicted"/>